<sequence length="426" mass="47846">MNRNKIGVRDSSASIDPNMTESSTTSLQIRRKSIWRKKFILVIAFGIALVLTASIPAVNILLKNKDTTDTPTTNITSMTSLVYTVPTTTPTMNTASAVSSVYTVAITSRSITTTLTEEHMIPSAHNYTSLKWAQNANTVAGGHGSGSELNQLSKPYGIVIVDDDEHQMIYVTDYDNHRIMAWGFNSSEGQIVAGGNLQGTGIHQLNQPTDVIFDKKYDSLIICDKGNQRIVRWFRRREKTPEIVIRSVDCWSLAMDNNRNLYVSRYLNPEIRRYTDNDTIGTQLTIGYNNSIPFDEPTYIFVDENRSIYISDWGNNRVIKQVKDMQYNSIVAGGNGRGKDDHKLTYPQGLFVDHMNNLYVVDGDNDRVMRWCKGCKTGEKVVGGNGGGNQANQLSGPKDLAFDRKHNLYVVDRNNHRVQRFDVDVN</sequence>
<evidence type="ECO:0008006" key="9">
    <source>
        <dbReference type="Google" id="ProtNLM"/>
    </source>
</evidence>
<dbReference type="CDD" id="cd05819">
    <property type="entry name" value="NHL"/>
    <property type="match status" value="1"/>
</dbReference>
<dbReference type="SUPFAM" id="SSF101898">
    <property type="entry name" value="NHL repeat"/>
    <property type="match status" value="1"/>
</dbReference>
<feature type="transmembrane region" description="Helical" evidence="6">
    <location>
        <begin position="39"/>
        <end position="62"/>
    </location>
</feature>
<comment type="caution">
    <text evidence="7">The sequence shown here is derived from an EMBL/GenBank/DDBJ whole genome shotgun (WGS) entry which is preliminary data.</text>
</comment>
<name>A0A815JSM4_ADIRI</name>
<dbReference type="Proteomes" id="UP000663828">
    <property type="component" value="Unassembled WGS sequence"/>
</dbReference>
<dbReference type="InterPro" id="IPR001258">
    <property type="entry name" value="NHL_repeat"/>
</dbReference>
<dbReference type="GO" id="GO:0005576">
    <property type="term" value="C:extracellular region"/>
    <property type="evidence" value="ECO:0007669"/>
    <property type="project" value="TreeGrafter"/>
</dbReference>
<evidence type="ECO:0000256" key="6">
    <source>
        <dbReference type="SAM" id="Phobius"/>
    </source>
</evidence>
<keyword evidence="1" id="KW-0732">Signal</keyword>
<protein>
    <recommendedName>
        <fullName evidence="9">NHL repeat containing protein</fullName>
    </recommendedName>
</protein>
<keyword evidence="6" id="KW-0812">Transmembrane</keyword>
<feature type="compositionally biased region" description="Polar residues" evidence="5">
    <location>
        <begin position="11"/>
        <end position="21"/>
    </location>
</feature>
<keyword evidence="3" id="KW-0325">Glycoprotein</keyword>
<evidence type="ECO:0000256" key="3">
    <source>
        <dbReference type="ARBA" id="ARBA00023180"/>
    </source>
</evidence>
<gene>
    <name evidence="7" type="ORF">XAT740_LOCUS33344</name>
</gene>
<feature type="region of interest" description="Disordered" evidence="5">
    <location>
        <begin position="1"/>
        <end position="21"/>
    </location>
</feature>
<keyword evidence="6" id="KW-1133">Transmembrane helix</keyword>
<dbReference type="PROSITE" id="PS51125">
    <property type="entry name" value="NHL"/>
    <property type="match status" value="1"/>
</dbReference>
<feature type="repeat" description="NHL" evidence="4">
    <location>
        <begin position="388"/>
        <end position="424"/>
    </location>
</feature>
<keyword evidence="2" id="KW-0677">Repeat</keyword>
<proteinExistence type="predicted"/>
<evidence type="ECO:0000313" key="8">
    <source>
        <dbReference type="Proteomes" id="UP000663828"/>
    </source>
</evidence>
<accession>A0A815JSM4</accession>
<organism evidence="7 8">
    <name type="scientific">Adineta ricciae</name>
    <name type="common">Rotifer</name>
    <dbReference type="NCBI Taxonomy" id="249248"/>
    <lineage>
        <taxon>Eukaryota</taxon>
        <taxon>Metazoa</taxon>
        <taxon>Spiralia</taxon>
        <taxon>Gnathifera</taxon>
        <taxon>Rotifera</taxon>
        <taxon>Eurotatoria</taxon>
        <taxon>Bdelloidea</taxon>
        <taxon>Adinetida</taxon>
        <taxon>Adinetidae</taxon>
        <taxon>Adineta</taxon>
    </lineage>
</organism>
<dbReference type="AlphaFoldDB" id="A0A815JSM4"/>
<keyword evidence="8" id="KW-1185">Reference proteome</keyword>
<evidence type="ECO:0000313" key="7">
    <source>
        <dbReference type="EMBL" id="CAF1386105.1"/>
    </source>
</evidence>
<dbReference type="Gene3D" id="2.40.10.500">
    <property type="match status" value="1"/>
</dbReference>
<reference evidence="7" key="1">
    <citation type="submission" date="2021-02" db="EMBL/GenBank/DDBJ databases">
        <authorList>
            <person name="Nowell W R."/>
        </authorList>
    </citation>
    <scope>NUCLEOTIDE SEQUENCE</scope>
</reference>
<evidence type="ECO:0000256" key="2">
    <source>
        <dbReference type="ARBA" id="ARBA00022737"/>
    </source>
</evidence>
<dbReference type="EMBL" id="CAJNOR010003176">
    <property type="protein sequence ID" value="CAF1386105.1"/>
    <property type="molecule type" value="Genomic_DNA"/>
</dbReference>
<dbReference type="Gene3D" id="2.120.10.30">
    <property type="entry name" value="TolB, C-terminal domain"/>
    <property type="match status" value="2"/>
</dbReference>
<evidence type="ECO:0000256" key="4">
    <source>
        <dbReference type="PROSITE-ProRule" id="PRU00504"/>
    </source>
</evidence>
<dbReference type="InterPro" id="IPR011042">
    <property type="entry name" value="6-blade_b-propeller_TolB-like"/>
</dbReference>
<evidence type="ECO:0000256" key="5">
    <source>
        <dbReference type="SAM" id="MobiDB-lite"/>
    </source>
</evidence>
<evidence type="ECO:0000256" key="1">
    <source>
        <dbReference type="ARBA" id="ARBA00022729"/>
    </source>
</evidence>
<dbReference type="Pfam" id="PF01436">
    <property type="entry name" value="NHL"/>
    <property type="match status" value="1"/>
</dbReference>
<keyword evidence="6" id="KW-0472">Membrane</keyword>
<dbReference type="PANTHER" id="PTHR10680">
    <property type="entry name" value="PEPTIDYL-GLYCINE ALPHA-AMIDATING MONOOXYGENASE"/>
    <property type="match status" value="1"/>
</dbReference>
<dbReference type="PANTHER" id="PTHR10680:SF14">
    <property type="entry name" value="PEPTIDYL-GLYCINE ALPHA-AMIDATING MONOOXYGENASE"/>
    <property type="match status" value="1"/>
</dbReference>